<name>A0A6C0GEK4_9BACT</name>
<accession>A0A6C0GEK4</accession>
<organism evidence="1 2">
    <name type="scientific">Rhodocytophaga rosea</name>
    <dbReference type="NCBI Taxonomy" id="2704465"/>
    <lineage>
        <taxon>Bacteria</taxon>
        <taxon>Pseudomonadati</taxon>
        <taxon>Bacteroidota</taxon>
        <taxon>Cytophagia</taxon>
        <taxon>Cytophagales</taxon>
        <taxon>Rhodocytophagaceae</taxon>
        <taxon>Rhodocytophaga</taxon>
    </lineage>
</organism>
<dbReference type="KEGG" id="rhoz:GXP67_05165"/>
<keyword evidence="2" id="KW-1185">Reference proteome</keyword>
<sequence length="281" mass="32508">MIVAAIRLCNKLSICYLLFIFIGCQSKKDKMIHYSKESILAELDSAKVSDPYKFFPDLGHGYFYLAGSRINLFADSTCWAIVFEKTGYLNRGLVVAIELTYFGNCLSNLDKAGLDNRFTCNTKWVDLISGEELDRISDSFELVSNLAKTVKVRNTDIAIEHNLVNYRNKGIEIREDDNPEDLIDFVALIRYLDEENVELFRATDEELHICLPKDLPKLMSIDQWHHKEYTYYENEMIGTKPSEYETFQMIADILVTSNKSKWEPTLESNNHWKNWPQAGNL</sequence>
<reference evidence="1 2" key="1">
    <citation type="submission" date="2020-01" db="EMBL/GenBank/DDBJ databases">
        <authorList>
            <person name="Kim M.K."/>
        </authorList>
    </citation>
    <scope>NUCLEOTIDE SEQUENCE [LARGE SCALE GENOMIC DNA]</scope>
    <source>
        <strain evidence="1 2">172606-1</strain>
    </source>
</reference>
<dbReference type="Proteomes" id="UP000480178">
    <property type="component" value="Chromosome"/>
</dbReference>
<evidence type="ECO:0000313" key="2">
    <source>
        <dbReference type="Proteomes" id="UP000480178"/>
    </source>
</evidence>
<dbReference type="EMBL" id="CP048222">
    <property type="protein sequence ID" value="QHT66100.1"/>
    <property type="molecule type" value="Genomic_DNA"/>
</dbReference>
<dbReference type="InterPro" id="IPR054272">
    <property type="entry name" value="DUF7003"/>
</dbReference>
<gene>
    <name evidence="1" type="ORF">GXP67_05165</name>
</gene>
<evidence type="ECO:0000313" key="1">
    <source>
        <dbReference type="EMBL" id="QHT66100.1"/>
    </source>
</evidence>
<dbReference type="PROSITE" id="PS51257">
    <property type="entry name" value="PROKAR_LIPOPROTEIN"/>
    <property type="match status" value="1"/>
</dbReference>
<dbReference type="AlphaFoldDB" id="A0A6C0GEK4"/>
<protein>
    <submittedName>
        <fullName evidence="1">Uncharacterized protein</fullName>
    </submittedName>
</protein>
<dbReference type="Pfam" id="PF22535">
    <property type="entry name" value="DUF7003"/>
    <property type="match status" value="1"/>
</dbReference>
<proteinExistence type="predicted"/>
<dbReference type="RefSeq" id="WP_162442171.1">
    <property type="nucleotide sequence ID" value="NZ_CP048222.1"/>
</dbReference>